<name>A0ABU3DEU6_9RHOB</name>
<dbReference type="InterPro" id="IPR006683">
    <property type="entry name" value="Thioestr_dom"/>
</dbReference>
<sequence>MAEHETDPQALAEACAAAMWRTDPASQALGMQIERIAPGEATLSMTATEVMGNGHGTLHGGYIFTLADSAFAFACNTYDVRTVAQHCSVSFLRPGIVGERLTATAREVARTGRTGIYDIRVARSDGTVVAEFRGHSRSLGQPILEEDDTMTGSPT</sequence>
<evidence type="ECO:0000256" key="1">
    <source>
        <dbReference type="ARBA" id="ARBA00022801"/>
    </source>
</evidence>
<dbReference type="RefSeq" id="WP_311689976.1">
    <property type="nucleotide sequence ID" value="NZ_JAVRHL010000002.1"/>
</dbReference>
<dbReference type="InterPro" id="IPR052723">
    <property type="entry name" value="Acyl-CoA_thioesterase_PaaI"/>
</dbReference>
<dbReference type="NCBIfam" id="TIGR00369">
    <property type="entry name" value="unchar_dom_1"/>
    <property type="match status" value="1"/>
</dbReference>
<reference evidence="3 4" key="1">
    <citation type="submission" date="2023-09" db="EMBL/GenBank/DDBJ databases">
        <authorList>
            <person name="Rey-Velasco X."/>
        </authorList>
    </citation>
    <scope>NUCLEOTIDE SEQUENCE [LARGE SCALE GENOMIC DNA]</scope>
    <source>
        <strain evidence="3 4">F158</strain>
    </source>
</reference>
<dbReference type="Proteomes" id="UP001265259">
    <property type="component" value="Unassembled WGS sequence"/>
</dbReference>
<protein>
    <submittedName>
        <fullName evidence="3">Hydroxyphenylacetyl-CoA thioesterase PaaI</fullName>
        <ecNumber evidence="3">3.1.2.-</ecNumber>
    </submittedName>
</protein>
<gene>
    <name evidence="3" type="primary">paaI</name>
    <name evidence="3" type="ORF">RM543_05865</name>
</gene>
<dbReference type="InterPro" id="IPR011973">
    <property type="entry name" value="PaaD"/>
</dbReference>
<dbReference type="EMBL" id="JAVRHL010000002">
    <property type="protein sequence ID" value="MDT0682202.1"/>
    <property type="molecule type" value="Genomic_DNA"/>
</dbReference>
<organism evidence="3 4">
    <name type="scientific">Tropicimonas omnivorans</name>
    <dbReference type="NCBI Taxonomy" id="3075590"/>
    <lineage>
        <taxon>Bacteria</taxon>
        <taxon>Pseudomonadati</taxon>
        <taxon>Pseudomonadota</taxon>
        <taxon>Alphaproteobacteria</taxon>
        <taxon>Rhodobacterales</taxon>
        <taxon>Roseobacteraceae</taxon>
        <taxon>Tropicimonas</taxon>
    </lineage>
</organism>
<feature type="domain" description="Thioesterase" evidence="2">
    <location>
        <begin position="55"/>
        <end position="129"/>
    </location>
</feature>
<dbReference type="PANTHER" id="PTHR42856">
    <property type="entry name" value="ACYL-COENZYME A THIOESTERASE PAAI"/>
    <property type="match status" value="1"/>
</dbReference>
<comment type="caution">
    <text evidence="3">The sequence shown here is derived from an EMBL/GenBank/DDBJ whole genome shotgun (WGS) entry which is preliminary data.</text>
</comment>
<evidence type="ECO:0000259" key="2">
    <source>
        <dbReference type="Pfam" id="PF03061"/>
    </source>
</evidence>
<dbReference type="Pfam" id="PF03061">
    <property type="entry name" value="4HBT"/>
    <property type="match status" value="1"/>
</dbReference>
<dbReference type="EC" id="3.1.2.-" evidence="3"/>
<dbReference type="SUPFAM" id="SSF54637">
    <property type="entry name" value="Thioesterase/thiol ester dehydrase-isomerase"/>
    <property type="match status" value="1"/>
</dbReference>
<dbReference type="GO" id="GO:0016787">
    <property type="term" value="F:hydrolase activity"/>
    <property type="evidence" value="ECO:0007669"/>
    <property type="project" value="UniProtKB-KW"/>
</dbReference>
<dbReference type="Gene3D" id="3.10.129.10">
    <property type="entry name" value="Hotdog Thioesterase"/>
    <property type="match status" value="1"/>
</dbReference>
<dbReference type="PANTHER" id="PTHR42856:SF1">
    <property type="entry name" value="ACYL-COENZYME A THIOESTERASE PAAI"/>
    <property type="match status" value="1"/>
</dbReference>
<evidence type="ECO:0000313" key="4">
    <source>
        <dbReference type="Proteomes" id="UP001265259"/>
    </source>
</evidence>
<proteinExistence type="predicted"/>
<dbReference type="InterPro" id="IPR029069">
    <property type="entry name" value="HotDog_dom_sf"/>
</dbReference>
<dbReference type="NCBIfam" id="TIGR02286">
    <property type="entry name" value="PaaD"/>
    <property type="match status" value="1"/>
</dbReference>
<evidence type="ECO:0000313" key="3">
    <source>
        <dbReference type="EMBL" id="MDT0682202.1"/>
    </source>
</evidence>
<dbReference type="CDD" id="cd03443">
    <property type="entry name" value="PaaI_thioesterase"/>
    <property type="match status" value="1"/>
</dbReference>
<keyword evidence="4" id="KW-1185">Reference proteome</keyword>
<keyword evidence="1 3" id="KW-0378">Hydrolase</keyword>
<dbReference type="InterPro" id="IPR003736">
    <property type="entry name" value="PAAI_dom"/>
</dbReference>
<accession>A0ABU3DEU6</accession>